<gene>
    <name evidence="1" type="ORF">IPO85_12710</name>
</gene>
<evidence type="ECO:0000313" key="1">
    <source>
        <dbReference type="EMBL" id="MBK9718344.1"/>
    </source>
</evidence>
<evidence type="ECO:0000313" key="2">
    <source>
        <dbReference type="Proteomes" id="UP000808349"/>
    </source>
</evidence>
<reference evidence="1 2" key="1">
    <citation type="submission" date="2020-10" db="EMBL/GenBank/DDBJ databases">
        <title>Connecting structure to function with the recovery of over 1000 high-quality activated sludge metagenome-assembled genomes encoding full-length rRNA genes using long-read sequencing.</title>
        <authorList>
            <person name="Singleton C.M."/>
            <person name="Petriglieri F."/>
            <person name="Kristensen J.M."/>
            <person name="Kirkegaard R.H."/>
            <person name="Michaelsen T.Y."/>
            <person name="Andersen M.H."/>
            <person name="Karst S.M."/>
            <person name="Dueholm M.S."/>
            <person name="Nielsen P.H."/>
            <person name="Albertsen M."/>
        </authorList>
    </citation>
    <scope>NUCLEOTIDE SEQUENCE [LARGE SCALE GENOMIC DNA]</scope>
    <source>
        <strain evidence="1">Ribe_18-Q3-R11-54_BAT3C.373</strain>
    </source>
</reference>
<name>A0A9D7XDV5_9BACT</name>
<proteinExistence type="predicted"/>
<comment type="caution">
    <text evidence="1">The sequence shown here is derived from an EMBL/GenBank/DDBJ whole genome shotgun (WGS) entry which is preliminary data.</text>
</comment>
<dbReference type="AlphaFoldDB" id="A0A9D7XDV5"/>
<sequence>MNDKIKNILTSRFESRINMSTIALIKLLINRISEINDVSLLNVVKKILDHKTQTQSLVLTPEQKMEIIESQKEIELGLFDEQAELEKEFNKWLFIAVYIMPEIR</sequence>
<accession>A0A9D7XDV5</accession>
<protein>
    <submittedName>
        <fullName evidence="1">Uncharacterized protein</fullName>
    </submittedName>
</protein>
<organism evidence="1 2">
    <name type="scientific">Candidatus Defluviibacterium haderslevense</name>
    <dbReference type="NCBI Taxonomy" id="2981993"/>
    <lineage>
        <taxon>Bacteria</taxon>
        <taxon>Pseudomonadati</taxon>
        <taxon>Bacteroidota</taxon>
        <taxon>Saprospiria</taxon>
        <taxon>Saprospirales</taxon>
        <taxon>Saprospiraceae</taxon>
        <taxon>Candidatus Defluviibacterium</taxon>
    </lineage>
</organism>
<dbReference type="Proteomes" id="UP000808349">
    <property type="component" value="Unassembled WGS sequence"/>
</dbReference>
<dbReference type="EMBL" id="JADKFW010000010">
    <property type="protein sequence ID" value="MBK9718344.1"/>
    <property type="molecule type" value="Genomic_DNA"/>
</dbReference>